<evidence type="ECO:0000256" key="1">
    <source>
        <dbReference type="SAM" id="Coils"/>
    </source>
</evidence>
<feature type="coiled-coil region" evidence="1">
    <location>
        <begin position="676"/>
        <end position="707"/>
    </location>
</feature>
<feature type="compositionally biased region" description="Low complexity" evidence="2">
    <location>
        <begin position="309"/>
        <end position="328"/>
    </location>
</feature>
<feature type="compositionally biased region" description="Polar residues" evidence="2">
    <location>
        <begin position="331"/>
        <end position="348"/>
    </location>
</feature>
<feature type="region of interest" description="Disordered" evidence="2">
    <location>
        <begin position="1"/>
        <end position="57"/>
    </location>
</feature>
<keyword evidence="5" id="KW-1185">Reference proteome</keyword>
<keyword evidence="3" id="KW-1133">Transmembrane helix</keyword>
<dbReference type="PANTHER" id="PTHR24216">
    <property type="entry name" value="PAXILLIN-RELATED"/>
    <property type="match status" value="1"/>
</dbReference>
<accession>A0A5D3B253</accession>
<dbReference type="Proteomes" id="UP000322245">
    <property type="component" value="Unassembled WGS sequence"/>
</dbReference>
<gene>
    <name evidence="4" type="ORF">B9479_002209</name>
</gene>
<feature type="region of interest" description="Disordered" evidence="2">
    <location>
        <begin position="397"/>
        <end position="610"/>
    </location>
</feature>
<reference evidence="4 5" key="1">
    <citation type="submission" date="2017-05" db="EMBL/GenBank/DDBJ databases">
        <title>The Genome Sequence of Tsuchiyaea wingfieldii DSM 27421.</title>
        <authorList>
            <person name="Cuomo C."/>
            <person name="Passer A."/>
            <person name="Billmyre B."/>
            <person name="Heitman J."/>
        </authorList>
    </citation>
    <scope>NUCLEOTIDE SEQUENCE [LARGE SCALE GENOMIC DNA]</scope>
    <source>
        <strain evidence="4 5">DSM 27421</strain>
    </source>
</reference>
<protein>
    <submittedName>
        <fullName evidence="4">Uncharacterized protein</fullName>
    </submittedName>
</protein>
<feature type="compositionally biased region" description="Polar residues" evidence="2">
    <location>
        <begin position="492"/>
        <end position="502"/>
    </location>
</feature>
<evidence type="ECO:0000256" key="2">
    <source>
        <dbReference type="SAM" id="MobiDB-lite"/>
    </source>
</evidence>
<dbReference type="EMBL" id="NIDF01000016">
    <property type="protein sequence ID" value="TYJ57108.1"/>
    <property type="molecule type" value="Genomic_DNA"/>
</dbReference>
<feature type="compositionally biased region" description="Low complexity" evidence="2">
    <location>
        <begin position="1002"/>
        <end position="1011"/>
    </location>
</feature>
<feature type="compositionally biased region" description="Low complexity" evidence="2">
    <location>
        <begin position="588"/>
        <end position="609"/>
    </location>
</feature>
<sequence>MATHVPDSGPLDEYFRDELENNQNPIQSLEGELGVLEPVSEDTEEQHPGRSLHKSHSNLTLKINDSMPSPSPIPGLFPTPESAPDSFAEQFKYLICSSGLLEKDYVLGVSGGVSEADAGLEKSELWVEARQVVEVATERLDLVAAGACLVVGLTVVLGVWVFAAILLLGGLAAVGYERYGKESGSISAPLNPSPSSTPKAQALASLTTFLTRSHTLNSTLAASLGILQSEPNSRTSHQELRVTLHRLTDNMTDHIATATSNLLEMADKSELAVLGEMYDIPVVGSFFYSRRRGQEISSSEDEFREQSVPSPRRYSSLRPLSTPSPRRTAIPQFSSQSFPRRHTNNLSIMSLPADPNDRFTQIPERTPRLSKRASYDRLSSRRSWGSQSAAMMYERRISEDGTGGEEGDGSFGSGESSEEGDRTMLRAFKGGRSPDSSASPEMEEFRSPTMPITPLSKLRPAASPFRHIPSPLSRKPAHLGEGGMKPLRTAPLATQTGSSSLLPSPFETDIFPTSASASASPRPTEPFTRAFQDETDPGKKRRSLQNMPYISSDDDRPGADLTRTRSMPISDLQALREARAVVGDSSRRSSLNPSNSGSASTGLGLGLPSTYPPDKRSSLISVPSPLTRAPIQRHNSVSPLTTPALTASALGIHLKRRRMACCLLGLRFVETEGSYWEEVRDELDELVRRMNEERENVQEVLRKVMKELAVRETLDDLVLGQAKGAAQMGQSPVGSSFPITSTFLDSQRDFAPRTSNEQKLGETVEKMMESMVRAWGELASIKKDISEQEEDGQKMERWLKVRERLGDAVREWERGKEFISDMSQKSKDGEEDDLREADHTADLPEFTRSWDTSQTSRSVSLETDRQSFNDKVRLAEYPSNSPSLNGLEPLLEDLPPAGIDTVFEDISAPALSKSKALLNAMSREERIALVKQAREGGVKVEDLLGIGRGQGEKVGEDVRMRGGEVVNELEGVIDAIRRMKQPAADRSTEREVEKEVEEISRLSRSSARAPSRPLPPPPQSTPSSPSSPSHPSNPSPPSSHPHLEFDLAELRNSFRAPMLEAEVGREDRVLG</sequence>
<keyword evidence="3" id="KW-0472">Membrane</keyword>
<feature type="region of interest" description="Disordered" evidence="2">
    <location>
        <begin position="297"/>
        <end position="374"/>
    </location>
</feature>
<feature type="compositionally biased region" description="Polar residues" evidence="2">
    <location>
        <begin position="849"/>
        <end position="861"/>
    </location>
</feature>
<dbReference type="AlphaFoldDB" id="A0A5D3B253"/>
<feature type="region of interest" description="Disordered" evidence="2">
    <location>
        <begin position="980"/>
        <end position="1049"/>
    </location>
</feature>
<evidence type="ECO:0000313" key="5">
    <source>
        <dbReference type="Proteomes" id="UP000322245"/>
    </source>
</evidence>
<comment type="caution">
    <text evidence="4">The sequence shown here is derived from an EMBL/GenBank/DDBJ whole genome shotgun (WGS) entry which is preliminary data.</text>
</comment>
<feature type="compositionally biased region" description="Low complexity" evidence="2">
    <location>
        <begin position="1021"/>
        <end position="1030"/>
    </location>
</feature>
<organism evidence="4 5">
    <name type="scientific">Cryptococcus floricola</name>
    <dbReference type="NCBI Taxonomy" id="2591691"/>
    <lineage>
        <taxon>Eukaryota</taxon>
        <taxon>Fungi</taxon>
        <taxon>Dikarya</taxon>
        <taxon>Basidiomycota</taxon>
        <taxon>Agaricomycotina</taxon>
        <taxon>Tremellomycetes</taxon>
        <taxon>Tremellales</taxon>
        <taxon>Cryptococcaceae</taxon>
        <taxon>Cryptococcus</taxon>
    </lineage>
</organism>
<evidence type="ECO:0000313" key="4">
    <source>
        <dbReference type="EMBL" id="TYJ57108.1"/>
    </source>
</evidence>
<feature type="region of interest" description="Disordered" evidence="2">
    <location>
        <begin position="840"/>
        <end position="864"/>
    </location>
</feature>
<feature type="transmembrane region" description="Helical" evidence="3">
    <location>
        <begin position="149"/>
        <end position="176"/>
    </location>
</feature>
<keyword evidence="1" id="KW-0175">Coiled coil</keyword>
<name>A0A5D3B253_9TREE</name>
<feature type="compositionally biased region" description="Basic and acidic residues" evidence="2">
    <location>
        <begin position="986"/>
        <end position="1001"/>
    </location>
</feature>
<keyword evidence="3" id="KW-0812">Transmembrane</keyword>
<evidence type="ECO:0000256" key="3">
    <source>
        <dbReference type="SAM" id="Phobius"/>
    </source>
</evidence>
<proteinExistence type="predicted"/>